<keyword evidence="5 7" id="KW-0472">Membrane</keyword>
<protein>
    <recommendedName>
        <fullName evidence="7">Cell division protein FtsB</fullName>
    </recommendedName>
</protein>
<gene>
    <name evidence="7" type="primary">ftsB</name>
    <name evidence="9" type="ORF">CCO03_11175</name>
</gene>
<comment type="subcellular location">
    <subcellularLocation>
        <location evidence="7">Cell inner membrane</location>
        <topology evidence="7">Single-pass type II membrane protein</topology>
    </subcellularLocation>
    <text evidence="7">Localizes to the division septum.</text>
</comment>
<dbReference type="AlphaFoldDB" id="A0A1Y0ENI9"/>
<evidence type="ECO:0000313" key="10">
    <source>
        <dbReference type="Proteomes" id="UP000196138"/>
    </source>
</evidence>
<dbReference type="EMBL" id="CP021455">
    <property type="protein sequence ID" value="ARU05177.1"/>
    <property type="molecule type" value="Genomic_DNA"/>
</dbReference>
<dbReference type="GO" id="GO:0043093">
    <property type="term" value="P:FtsZ-dependent cytokinesis"/>
    <property type="evidence" value="ECO:0007669"/>
    <property type="project" value="UniProtKB-UniRule"/>
</dbReference>
<evidence type="ECO:0000256" key="1">
    <source>
        <dbReference type="ARBA" id="ARBA00022475"/>
    </source>
</evidence>
<keyword evidence="6 7" id="KW-0131">Cell cycle</keyword>
<dbReference type="Proteomes" id="UP000196138">
    <property type="component" value="Chromosome"/>
</dbReference>
<evidence type="ECO:0000313" key="9">
    <source>
        <dbReference type="EMBL" id="ARU05177.1"/>
    </source>
</evidence>
<comment type="subunit">
    <text evidence="7">Part of a complex composed of FtsB, FtsL and FtsQ.</text>
</comment>
<dbReference type="OrthoDB" id="7061211at2"/>
<evidence type="ECO:0000256" key="5">
    <source>
        <dbReference type="ARBA" id="ARBA00023136"/>
    </source>
</evidence>
<dbReference type="GO" id="GO:0005886">
    <property type="term" value="C:plasma membrane"/>
    <property type="evidence" value="ECO:0007669"/>
    <property type="project" value="UniProtKB-SubCell"/>
</dbReference>
<dbReference type="RefSeq" id="WP_087281077.1">
    <property type="nucleotide sequence ID" value="NZ_CP021455.1"/>
</dbReference>
<reference evidence="9 10" key="1">
    <citation type="submission" date="2017-05" db="EMBL/GenBank/DDBJ databases">
        <authorList>
            <person name="Song R."/>
            <person name="Chenine A.L."/>
            <person name="Ruprecht R.M."/>
        </authorList>
    </citation>
    <scope>NUCLEOTIDE SEQUENCE [LARGE SCALE GENOMIC DNA]</scope>
    <source>
        <strain evidence="9 10">DSM 26136</strain>
    </source>
</reference>
<evidence type="ECO:0000256" key="3">
    <source>
        <dbReference type="ARBA" id="ARBA00022692"/>
    </source>
</evidence>
<feature type="transmembrane region" description="Helical" evidence="8">
    <location>
        <begin position="6"/>
        <end position="28"/>
    </location>
</feature>
<dbReference type="PANTHER" id="PTHR37485">
    <property type="entry name" value="CELL DIVISION PROTEIN FTSB"/>
    <property type="match status" value="1"/>
</dbReference>
<sequence>MVNRIVFVVLISALAIILGQLWFTRGGLPTSSDLQRRLHAQLAANAKMQLANDQLASELSDLRDGLETVEEKARIELGMVKPNEILVQIAR</sequence>
<comment type="similarity">
    <text evidence="7">Belongs to the FtsB family.</text>
</comment>
<dbReference type="KEGG" id="cser:CCO03_11175"/>
<evidence type="ECO:0000256" key="6">
    <source>
        <dbReference type="ARBA" id="ARBA00023306"/>
    </source>
</evidence>
<feature type="topological domain" description="Cytoplasmic" evidence="7">
    <location>
        <begin position="1"/>
        <end position="5"/>
    </location>
</feature>
<keyword evidence="3 7" id="KW-0812">Transmembrane</keyword>
<keyword evidence="10" id="KW-1185">Reference proteome</keyword>
<evidence type="ECO:0000256" key="7">
    <source>
        <dbReference type="HAMAP-Rule" id="MF_00599"/>
    </source>
</evidence>
<evidence type="ECO:0000256" key="2">
    <source>
        <dbReference type="ARBA" id="ARBA00022618"/>
    </source>
</evidence>
<feature type="topological domain" description="Periplasmic" evidence="7">
    <location>
        <begin position="24"/>
        <end position="91"/>
    </location>
</feature>
<accession>A0A1Y0ENI9</accession>
<keyword evidence="7" id="KW-0997">Cell inner membrane</keyword>
<dbReference type="InterPro" id="IPR007060">
    <property type="entry name" value="FtsL/DivIC"/>
</dbReference>
<dbReference type="Pfam" id="PF04977">
    <property type="entry name" value="DivIC"/>
    <property type="match status" value="1"/>
</dbReference>
<dbReference type="GO" id="GO:0032153">
    <property type="term" value="C:cell division site"/>
    <property type="evidence" value="ECO:0007669"/>
    <property type="project" value="UniProtKB-UniRule"/>
</dbReference>
<keyword evidence="2 7" id="KW-0132">Cell division</keyword>
<evidence type="ECO:0000256" key="4">
    <source>
        <dbReference type="ARBA" id="ARBA00022989"/>
    </source>
</evidence>
<comment type="function">
    <text evidence="7">Essential cell division protein. May link together the upstream cell division proteins, which are predominantly cytoplasmic, with the downstream cell division proteins, which are predominantly periplasmic.</text>
</comment>
<dbReference type="PANTHER" id="PTHR37485:SF1">
    <property type="entry name" value="CELL DIVISION PROTEIN FTSB"/>
    <property type="match status" value="1"/>
</dbReference>
<dbReference type="InterPro" id="IPR023081">
    <property type="entry name" value="Cell_div_FtsB"/>
</dbReference>
<evidence type="ECO:0000256" key="8">
    <source>
        <dbReference type="SAM" id="Phobius"/>
    </source>
</evidence>
<keyword evidence="4 7" id="KW-1133">Transmembrane helix</keyword>
<dbReference type="HAMAP" id="MF_00599">
    <property type="entry name" value="FtsB"/>
    <property type="match status" value="1"/>
</dbReference>
<keyword evidence="1 7" id="KW-1003">Cell membrane</keyword>
<dbReference type="GO" id="GO:0030428">
    <property type="term" value="C:cell septum"/>
    <property type="evidence" value="ECO:0007669"/>
    <property type="project" value="TreeGrafter"/>
</dbReference>
<proteinExistence type="inferred from homology"/>
<organism evidence="9 10">
    <name type="scientific">Comamonas serinivorans</name>
    <dbReference type="NCBI Taxonomy" id="1082851"/>
    <lineage>
        <taxon>Bacteria</taxon>
        <taxon>Pseudomonadati</taxon>
        <taxon>Pseudomonadota</taxon>
        <taxon>Betaproteobacteria</taxon>
        <taxon>Burkholderiales</taxon>
        <taxon>Comamonadaceae</taxon>
        <taxon>Comamonas</taxon>
    </lineage>
</organism>
<name>A0A1Y0ENI9_9BURK</name>